<dbReference type="PROSITE" id="PS50157">
    <property type="entry name" value="ZINC_FINGER_C2H2_2"/>
    <property type="match status" value="6"/>
</dbReference>
<dbReference type="Pfam" id="PF00096">
    <property type="entry name" value="zf-C2H2"/>
    <property type="match status" value="5"/>
</dbReference>
<dbReference type="FunFam" id="3.30.160.60:FF:000624">
    <property type="entry name" value="zinc finger protein 697"/>
    <property type="match status" value="1"/>
</dbReference>
<feature type="domain" description="C2H2-type" evidence="13">
    <location>
        <begin position="512"/>
        <end position="539"/>
    </location>
</feature>
<evidence type="ECO:0000256" key="11">
    <source>
        <dbReference type="PROSITE-ProRule" id="PRU00042"/>
    </source>
</evidence>
<dbReference type="SUPFAM" id="SSF109640">
    <property type="entry name" value="KRAB domain (Kruppel-associated box)"/>
    <property type="match status" value="1"/>
</dbReference>
<evidence type="ECO:0000259" key="13">
    <source>
        <dbReference type="PROSITE" id="PS50157"/>
    </source>
</evidence>
<dbReference type="GO" id="GO:0008270">
    <property type="term" value="F:zinc ion binding"/>
    <property type="evidence" value="ECO:0007669"/>
    <property type="project" value="UniProtKB-KW"/>
</dbReference>
<sequence>MDASHLHADPFVGMNESSDDKALSQRVVKHALAILHLLTAQCNPSVPRENLLCLPLPDRSDGKKVVMGRIMKLVLGILHLMNDSSLHLDNVVGFSEEEWGCLEREQRDLYNELMTENDQTLESLVSFTVKTEPSPSHEPLRTERQRTPKKETLDVERSVCFPDNSQSKITCSQPTLTDASKDLHRDDMYIDGNHQANASTFISSDEICSESSIPTFPETFPNSCKDSFLGIYQGTFSDADSAACPDTLLNGFQVAYPTSCTEPGADNTPNVHIKQEVLPMDINAQEYPVGNEPSAGNLLVEENLEIQGKKLGKPQKKLIPYRSLSHMKQKTRDEPGIPGTSEETVKTDASKVNVLWFDHRGPHRKHPGKKSFECLRCEKSFNCRSHLVMHQRVHTRERPYVCAECGKTFTQSSNLFRHQRGHRGERPYVCTECGKTFTQSSYLLIHQRTHTGERPYACNDCGKSFRVNSTLVRHQRVHVGEKPYTCTKCGKCFTQSSYLLIHQRTHTEERPFTCTQCGKGFKVNSSLLRHQRLHFGEQTYKCAQGATEFPDMSRLLQNAHGGIRDGAAGLNDFTTEVGEIFGWDQ</sequence>
<accession>A0A8C5LW80</accession>
<feature type="compositionally biased region" description="Basic and acidic residues" evidence="12">
    <location>
        <begin position="138"/>
        <end position="153"/>
    </location>
</feature>
<evidence type="ECO:0000256" key="8">
    <source>
        <dbReference type="ARBA" id="ARBA00023125"/>
    </source>
</evidence>
<feature type="domain" description="C2H2-type" evidence="13">
    <location>
        <begin position="484"/>
        <end position="511"/>
    </location>
</feature>
<keyword evidence="10" id="KW-0539">Nucleus</keyword>
<dbReference type="GO" id="GO:0006357">
    <property type="term" value="P:regulation of transcription by RNA polymerase II"/>
    <property type="evidence" value="ECO:0007669"/>
    <property type="project" value="TreeGrafter"/>
</dbReference>
<evidence type="ECO:0000256" key="6">
    <source>
        <dbReference type="ARBA" id="ARBA00022833"/>
    </source>
</evidence>
<evidence type="ECO:0000313" key="15">
    <source>
        <dbReference type="Ensembl" id="ENSLLEP00000002986.1"/>
    </source>
</evidence>
<feature type="domain" description="C2H2-type" evidence="13">
    <location>
        <begin position="400"/>
        <end position="427"/>
    </location>
</feature>
<reference evidence="15" key="2">
    <citation type="submission" date="2025-09" db="UniProtKB">
        <authorList>
            <consortium name="Ensembl"/>
        </authorList>
    </citation>
    <scope>IDENTIFICATION</scope>
</reference>
<feature type="domain" description="C2H2-type" evidence="13">
    <location>
        <begin position="372"/>
        <end position="399"/>
    </location>
</feature>
<keyword evidence="9" id="KW-0804">Transcription</keyword>
<evidence type="ECO:0000256" key="10">
    <source>
        <dbReference type="ARBA" id="ARBA00023242"/>
    </source>
</evidence>
<dbReference type="GO" id="GO:0003700">
    <property type="term" value="F:DNA-binding transcription factor activity"/>
    <property type="evidence" value="ECO:0007669"/>
    <property type="project" value="TreeGrafter"/>
</dbReference>
<evidence type="ECO:0000256" key="7">
    <source>
        <dbReference type="ARBA" id="ARBA00023015"/>
    </source>
</evidence>
<dbReference type="Gene3D" id="6.10.140.140">
    <property type="match status" value="1"/>
</dbReference>
<name>A0A8C5LW80_9ANUR</name>
<dbReference type="SMART" id="SM00355">
    <property type="entry name" value="ZnF_C2H2"/>
    <property type="match status" value="6"/>
</dbReference>
<feature type="region of interest" description="Disordered" evidence="12">
    <location>
        <begin position="326"/>
        <end position="345"/>
    </location>
</feature>
<dbReference type="GO" id="GO:0005634">
    <property type="term" value="C:nucleus"/>
    <property type="evidence" value="ECO:0007669"/>
    <property type="project" value="UniProtKB-SubCell"/>
</dbReference>
<evidence type="ECO:0000256" key="3">
    <source>
        <dbReference type="ARBA" id="ARBA00022723"/>
    </source>
</evidence>
<protein>
    <submittedName>
        <fullName evidence="15">Uncharacterized protein</fullName>
    </submittedName>
</protein>
<proteinExistence type="inferred from homology"/>
<dbReference type="PROSITE" id="PS50805">
    <property type="entry name" value="KRAB"/>
    <property type="match status" value="1"/>
</dbReference>
<dbReference type="CDD" id="cd07765">
    <property type="entry name" value="KRAB_A-box"/>
    <property type="match status" value="1"/>
</dbReference>
<feature type="domain" description="KRAB" evidence="14">
    <location>
        <begin position="85"/>
        <end position="158"/>
    </location>
</feature>
<dbReference type="FunFam" id="3.30.160.60:FF:001158">
    <property type="entry name" value="zinc finger protein 22"/>
    <property type="match status" value="1"/>
</dbReference>
<dbReference type="GO" id="GO:0000978">
    <property type="term" value="F:RNA polymerase II cis-regulatory region sequence-specific DNA binding"/>
    <property type="evidence" value="ECO:0007669"/>
    <property type="project" value="TreeGrafter"/>
</dbReference>
<dbReference type="PANTHER" id="PTHR24404:SF114">
    <property type="entry name" value="KLUMPFUSS, ISOFORM B-RELATED"/>
    <property type="match status" value="1"/>
</dbReference>
<feature type="region of interest" description="Disordered" evidence="12">
    <location>
        <begin position="130"/>
        <end position="153"/>
    </location>
</feature>
<dbReference type="InterPro" id="IPR036236">
    <property type="entry name" value="Znf_C2H2_sf"/>
</dbReference>
<dbReference type="Pfam" id="PF01352">
    <property type="entry name" value="KRAB"/>
    <property type="match status" value="1"/>
</dbReference>
<dbReference type="InterPro" id="IPR050589">
    <property type="entry name" value="Ikaros_C2H2-ZF"/>
</dbReference>
<keyword evidence="8" id="KW-0238">DNA-binding</keyword>
<dbReference type="SMART" id="SM00349">
    <property type="entry name" value="KRAB"/>
    <property type="match status" value="1"/>
</dbReference>
<dbReference type="Proteomes" id="UP000694569">
    <property type="component" value="Unplaced"/>
</dbReference>
<evidence type="ECO:0000256" key="1">
    <source>
        <dbReference type="ARBA" id="ARBA00004123"/>
    </source>
</evidence>
<comment type="subcellular location">
    <subcellularLocation>
        <location evidence="1">Nucleus</location>
    </subcellularLocation>
</comment>
<dbReference type="Ensembl" id="ENSLLET00000003106.1">
    <property type="protein sequence ID" value="ENSLLEP00000002986.1"/>
    <property type="gene ID" value="ENSLLEG00000001917.1"/>
</dbReference>
<evidence type="ECO:0000259" key="14">
    <source>
        <dbReference type="PROSITE" id="PS50805"/>
    </source>
</evidence>
<evidence type="ECO:0000256" key="4">
    <source>
        <dbReference type="ARBA" id="ARBA00022737"/>
    </source>
</evidence>
<keyword evidence="6" id="KW-0862">Zinc</keyword>
<keyword evidence="5 11" id="KW-0863">Zinc-finger</keyword>
<dbReference type="Gene3D" id="3.30.160.60">
    <property type="entry name" value="Classic Zinc Finger"/>
    <property type="match status" value="6"/>
</dbReference>
<dbReference type="FunFam" id="3.30.160.60:FF:002716">
    <property type="entry name" value="Zinc finger protein 212"/>
    <property type="match status" value="2"/>
</dbReference>
<keyword evidence="3" id="KW-0479">Metal-binding</keyword>
<comment type="similarity">
    <text evidence="2">Belongs to the krueppel C2H2-type zinc-finger protein family.</text>
</comment>
<dbReference type="FunFam" id="3.30.160.60:FF:000016">
    <property type="entry name" value="zinc finger protein 37 homolog"/>
    <property type="match status" value="1"/>
</dbReference>
<keyword evidence="16" id="KW-1185">Reference proteome</keyword>
<dbReference type="AlphaFoldDB" id="A0A8C5LW80"/>
<dbReference type="InterPro" id="IPR013087">
    <property type="entry name" value="Znf_C2H2_type"/>
</dbReference>
<reference evidence="15" key="1">
    <citation type="submission" date="2025-08" db="UniProtKB">
        <authorList>
            <consortium name="Ensembl"/>
        </authorList>
    </citation>
    <scope>IDENTIFICATION</scope>
</reference>
<evidence type="ECO:0000256" key="9">
    <source>
        <dbReference type="ARBA" id="ARBA00023163"/>
    </source>
</evidence>
<dbReference type="InterPro" id="IPR036051">
    <property type="entry name" value="KRAB_dom_sf"/>
</dbReference>
<feature type="domain" description="C2H2-type" evidence="13">
    <location>
        <begin position="456"/>
        <end position="483"/>
    </location>
</feature>
<dbReference type="InterPro" id="IPR001909">
    <property type="entry name" value="KRAB"/>
</dbReference>
<organism evidence="15 16">
    <name type="scientific">Leptobrachium leishanense</name>
    <name type="common">Leishan spiny toad</name>
    <dbReference type="NCBI Taxonomy" id="445787"/>
    <lineage>
        <taxon>Eukaryota</taxon>
        <taxon>Metazoa</taxon>
        <taxon>Chordata</taxon>
        <taxon>Craniata</taxon>
        <taxon>Vertebrata</taxon>
        <taxon>Euteleostomi</taxon>
        <taxon>Amphibia</taxon>
        <taxon>Batrachia</taxon>
        <taxon>Anura</taxon>
        <taxon>Pelobatoidea</taxon>
        <taxon>Megophryidae</taxon>
        <taxon>Leptobrachium</taxon>
    </lineage>
</organism>
<dbReference type="PROSITE" id="PS00028">
    <property type="entry name" value="ZINC_FINGER_C2H2_1"/>
    <property type="match status" value="6"/>
</dbReference>
<dbReference type="FunFam" id="3.30.160.60:FF:000295">
    <property type="entry name" value="zinc finger protein 19"/>
    <property type="match status" value="1"/>
</dbReference>
<evidence type="ECO:0000256" key="2">
    <source>
        <dbReference type="ARBA" id="ARBA00006991"/>
    </source>
</evidence>
<keyword evidence="7" id="KW-0805">Transcription regulation</keyword>
<dbReference type="PANTHER" id="PTHR24404">
    <property type="entry name" value="ZINC FINGER PROTEIN"/>
    <property type="match status" value="1"/>
</dbReference>
<evidence type="ECO:0000256" key="12">
    <source>
        <dbReference type="SAM" id="MobiDB-lite"/>
    </source>
</evidence>
<evidence type="ECO:0000313" key="16">
    <source>
        <dbReference type="Proteomes" id="UP000694569"/>
    </source>
</evidence>
<feature type="domain" description="C2H2-type" evidence="13">
    <location>
        <begin position="428"/>
        <end position="455"/>
    </location>
</feature>
<dbReference type="SUPFAM" id="SSF57667">
    <property type="entry name" value="beta-beta-alpha zinc fingers"/>
    <property type="match status" value="4"/>
</dbReference>
<dbReference type="OrthoDB" id="9905764at2759"/>
<dbReference type="GeneTree" id="ENSGT01150000286944"/>
<evidence type="ECO:0000256" key="5">
    <source>
        <dbReference type="ARBA" id="ARBA00022771"/>
    </source>
</evidence>
<keyword evidence="4" id="KW-0677">Repeat</keyword>